<name>U4KND3_9MOLU</name>
<evidence type="ECO:0000313" key="1">
    <source>
        <dbReference type="EMBL" id="CCV65756.1"/>
    </source>
</evidence>
<accession>U4KND3</accession>
<gene>
    <name evidence="1" type="ORF">BN85307350</name>
</gene>
<keyword evidence="2" id="KW-1185">Reference proteome</keyword>
<organism evidence="1 2">
    <name type="scientific">Acholeplasma brassicae</name>
    <dbReference type="NCBI Taxonomy" id="61635"/>
    <lineage>
        <taxon>Bacteria</taxon>
        <taxon>Bacillati</taxon>
        <taxon>Mycoplasmatota</taxon>
        <taxon>Mollicutes</taxon>
        <taxon>Acholeplasmatales</taxon>
        <taxon>Acholeplasmataceae</taxon>
        <taxon>Acholeplasma</taxon>
    </lineage>
</organism>
<dbReference type="AlphaFoldDB" id="U4KND3"/>
<dbReference type="KEGG" id="abra:BN85307350"/>
<protein>
    <submittedName>
        <fullName evidence="1">Uncharacterized protein</fullName>
    </submittedName>
</protein>
<dbReference type="STRING" id="61635.BN85307350"/>
<dbReference type="Proteomes" id="UP000032737">
    <property type="component" value="Chromosome"/>
</dbReference>
<reference evidence="1 2" key="1">
    <citation type="journal article" date="2013" name="J. Mol. Microbiol. Biotechnol.">
        <title>Analysis of the Complete Genomes of Acholeplasma brassicae , A. palmae and A. laidlawii and Their Comparison to the Obligate Parasites from ' Candidatus Phytoplasma'.</title>
        <authorList>
            <person name="Kube M."/>
            <person name="Siewert C."/>
            <person name="Migdoll A.M."/>
            <person name="Duduk B."/>
            <person name="Holz S."/>
            <person name="Rabus R."/>
            <person name="Seemuller E."/>
            <person name="Mitrovic J."/>
            <person name="Muller I."/>
            <person name="Buttner C."/>
            <person name="Reinhardt R."/>
        </authorList>
    </citation>
    <scope>NUCLEOTIDE SEQUENCE [LARGE SCALE GENOMIC DNA]</scope>
    <source>
        <strain evidence="2">0502</strain>
    </source>
</reference>
<dbReference type="HOGENOM" id="CLU_2127992_0_0_14"/>
<proteinExistence type="predicted"/>
<dbReference type="RefSeq" id="WP_030004616.1">
    <property type="nucleotide sequence ID" value="NC_022549.1"/>
</dbReference>
<sequence length="112" mass="13197">MIPVKSIEKDLIAKLEKETKHEIEHYNFKYDQNEIELMFTFKSQVITAYYEVDKGQLTFKNVSGVNINLKLFIALENLFNKELTILTEEDDLTDDDVKAPVNARVHTWFVER</sequence>
<evidence type="ECO:0000313" key="2">
    <source>
        <dbReference type="Proteomes" id="UP000032737"/>
    </source>
</evidence>
<dbReference type="EMBL" id="FO681348">
    <property type="protein sequence ID" value="CCV65756.1"/>
    <property type="molecule type" value="Genomic_DNA"/>
</dbReference>